<dbReference type="OrthoDB" id="9801098at2"/>
<organism evidence="3 4">
    <name type="scientific">Saezia sanguinis</name>
    <dbReference type="NCBI Taxonomy" id="1965230"/>
    <lineage>
        <taxon>Bacteria</taxon>
        <taxon>Pseudomonadati</taxon>
        <taxon>Pseudomonadota</taxon>
        <taxon>Betaproteobacteria</taxon>
        <taxon>Burkholderiales</taxon>
        <taxon>Saeziaceae</taxon>
        <taxon>Saezia</taxon>
    </lineage>
</organism>
<evidence type="ECO:0000313" key="4">
    <source>
        <dbReference type="Proteomes" id="UP000286947"/>
    </source>
</evidence>
<proteinExistence type="inferred from homology"/>
<accession>A0A433S9L2</accession>
<dbReference type="SUPFAM" id="SSF102405">
    <property type="entry name" value="MCP/YpsA-like"/>
    <property type="match status" value="1"/>
</dbReference>
<dbReference type="Proteomes" id="UP000286947">
    <property type="component" value="Unassembled WGS sequence"/>
</dbReference>
<dbReference type="InterPro" id="IPR052341">
    <property type="entry name" value="LOG_family_nucleotidases"/>
</dbReference>
<dbReference type="Gene3D" id="3.40.50.450">
    <property type="match status" value="1"/>
</dbReference>
<dbReference type="PANTHER" id="PTHR43393:SF3">
    <property type="entry name" value="LYSINE DECARBOXYLASE-LIKE PROTEIN"/>
    <property type="match status" value="1"/>
</dbReference>
<dbReference type="AlphaFoldDB" id="A0A433S9L2"/>
<reference evidence="3 4" key="1">
    <citation type="submission" date="2018-01" db="EMBL/GenBank/DDBJ databases">
        <title>Saezia sanguinis gen. nov., sp. nov., in the order Burkholderiales isolated from human blood.</title>
        <authorList>
            <person name="Medina-Pascual M.J."/>
            <person name="Valdezate S."/>
            <person name="Monzon S."/>
            <person name="Cuesta I."/>
            <person name="Carrasco G."/>
            <person name="Villalon P."/>
            <person name="Saez-Nieto J.A."/>
        </authorList>
    </citation>
    <scope>NUCLEOTIDE SEQUENCE [LARGE SCALE GENOMIC DNA]</scope>
    <source>
        <strain evidence="3 4">CNM695-12</strain>
    </source>
</reference>
<gene>
    <name evidence="3" type="ORF">CUZ56_03009</name>
</gene>
<keyword evidence="2" id="KW-0203">Cytokinin biosynthesis</keyword>
<name>A0A433S9L2_9BURK</name>
<keyword evidence="2" id="KW-0378">Hydrolase</keyword>
<evidence type="ECO:0000313" key="3">
    <source>
        <dbReference type="EMBL" id="RUS65428.1"/>
    </source>
</evidence>
<dbReference type="EC" id="3.2.2.n1" evidence="2"/>
<dbReference type="GO" id="GO:0008714">
    <property type="term" value="F:AMP nucleosidase activity"/>
    <property type="evidence" value="ECO:0007669"/>
    <property type="project" value="UniProtKB-EC"/>
</dbReference>
<dbReference type="PANTHER" id="PTHR43393">
    <property type="entry name" value="CYTOKININ RIBOSIDE 5'-MONOPHOSPHATE PHOSPHORIBOHYDROLASE"/>
    <property type="match status" value="1"/>
</dbReference>
<dbReference type="InterPro" id="IPR005269">
    <property type="entry name" value="LOG"/>
</dbReference>
<evidence type="ECO:0000256" key="2">
    <source>
        <dbReference type="RuleBase" id="RU363015"/>
    </source>
</evidence>
<comment type="catalytic activity">
    <reaction evidence="1">
        <text>AMP + H2O = D-ribose 5-phosphate + adenine</text>
        <dbReference type="Rhea" id="RHEA:20129"/>
        <dbReference type="ChEBI" id="CHEBI:15377"/>
        <dbReference type="ChEBI" id="CHEBI:16708"/>
        <dbReference type="ChEBI" id="CHEBI:78346"/>
        <dbReference type="ChEBI" id="CHEBI:456215"/>
        <dbReference type="EC" id="3.2.2.4"/>
    </reaction>
</comment>
<comment type="caution">
    <text evidence="3">The sequence shown here is derived from an EMBL/GenBank/DDBJ whole genome shotgun (WGS) entry which is preliminary data.</text>
</comment>
<protein>
    <recommendedName>
        <fullName evidence="2">Cytokinin riboside 5'-monophosphate phosphoribohydrolase</fullName>
        <ecNumber evidence="2">3.2.2.n1</ecNumber>
    </recommendedName>
</protein>
<dbReference type="GO" id="GO:0005829">
    <property type="term" value="C:cytosol"/>
    <property type="evidence" value="ECO:0007669"/>
    <property type="project" value="TreeGrafter"/>
</dbReference>
<dbReference type="GO" id="GO:0009691">
    <property type="term" value="P:cytokinin biosynthetic process"/>
    <property type="evidence" value="ECO:0007669"/>
    <property type="project" value="UniProtKB-UniRule"/>
</dbReference>
<dbReference type="InterPro" id="IPR031100">
    <property type="entry name" value="LOG_fam"/>
</dbReference>
<dbReference type="RefSeq" id="WP_126981163.1">
    <property type="nucleotide sequence ID" value="NZ_PQSP01000013.1"/>
</dbReference>
<comment type="similarity">
    <text evidence="2">Belongs to the LOG family.</text>
</comment>
<sequence>MNANLHLLNTKSTIAARDIVDPRKELEDPPAFRLAFSDGDFLLRDETRGVRFQLELLKADLILKEHNVNSTIVIFGSARLRSREAATQLLRDAEHQLSLAPQDSASQLQLKRAQKLLADSCYYEDARIIGQMIGAYEQAAPQDRKVFVCTGGGPGIMEAANRGASESGSPNIGLNIVLPHEQKFNPYITPELCLRFHYFATRKMHFMMRARALIAFPGGFGTLDELFEMLTLIQTHKSRPVPVVLYGTSFWKQLINFEMLLDMEMISPEDVDLFQFVDSPVEAWNAVRFWYDLPVEG</sequence>
<evidence type="ECO:0000256" key="1">
    <source>
        <dbReference type="ARBA" id="ARBA00000274"/>
    </source>
</evidence>
<dbReference type="NCBIfam" id="TIGR00730">
    <property type="entry name" value="Rossman fold protein, TIGR00730 family"/>
    <property type="match status" value="1"/>
</dbReference>
<dbReference type="EMBL" id="PQSP01000013">
    <property type="protein sequence ID" value="RUS65428.1"/>
    <property type="molecule type" value="Genomic_DNA"/>
</dbReference>
<dbReference type="Pfam" id="PF03641">
    <property type="entry name" value="Lysine_decarbox"/>
    <property type="match status" value="1"/>
</dbReference>
<keyword evidence="4" id="KW-1185">Reference proteome</keyword>